<dbReference type="OrthoDB" id="9885198at2"/>
<gene>
    <name evidence="1" type="ORF">BISA_1918</name>
</gene>
<dbReference type="EMBL" id="JGZN01000018">
    <property type="protein sequence ID" value="KFI90939.1"/>
    <property type="molecule type" value="Genomic_DNA"/>
</dbReference>
<dbReference type="STRING" id="1437607.BISA_1918"/>
<reference evidence="1 2" key="1">
    <citation type="submission" date="2014-03" db="EMBL/GenBank/DDBJ databases">
        <title>Genomics of Bifidobacteria.</title>
        <authorList>
            <person name="Ventura M."/>
            <person name="Milani C."/>
            <person name="Lugli G.A."/>
        </authorList>
    </citation>
    <scope>NUCLEOTIDE SEQUENCE [LARGE SCALE GENOMIC DNA]</scope>
    <source>
        <strain evidence="1 2">DSM 23967</strain>
    </source>
</reference>
<organism evidence="1 2">
    <name type="scientific">Bifidobacterium saguini DSM 23967</name>
    <dbReference type="NCBI Taxonomy" id="1437607"/>
    <lineage>
        <taxon>Bacteria</taxon>
        <taxon>Bacillati</taxon>
        <taxon>Actinomycetota</taxon>
        <taxon>Actinomycetes</taxon>
        <taxon>Bifidobacteriales</taxon>
        <taxon>Bifidobacteriaceae</taxon>
        <taxon>Bifidobacterium</taxon>
    </lineage>
</organism>
<evidence type="ECO:0000313" key="2">
    <source>
        <dbReference type="Proteomes" id="UP000029066"/>
    </source>
</evidence>
<dbReference type="AlphaFoldDB" id="A0A087D5Y9"/>
<accession>A0A087D5Y9</accession>
<proteinExistence type="predicted"/>
<name>A0A087D5Y9_9BIFI</name>
<sequence>MTVSTTPIFQLPYPEDNEPVRNLPDILQRQAEGIETALKRFDFNDTDTDQYASRLVKVESQLATLGIRTGAFGYDGTKVTVTVNSLLRLGNLVIASAVFTYKSGVITSSGASYDPLTVPTGFGKNVTSRSRISITHSQIAPDTDDSCVVGHVIRQWSINNSTSEYSLMGIWTTDDE</sequence>
<dbReference type="RefSeq" id="WP_033891959.1">
    <property type="nucleotide sequence ID" value="NZ_JDUT01000012.1"/>
</dbReference>
<comment type="caution">
    <text evidence="1">The sequence shown here is derived from an EMBL/GenBank/DDBJ whole genome shotgun (WGS) entry which is preliminary data.</text>
</comment>
<evidence type="ECO:0000313" key="1">
    <source>
        <dbReference type="EMBL" id="KFI90939.1"/>
    </source>
</evidence>
<dbReference type="Proteomes" id="UP000029066">
    <property type="component" value="Unassembled WGS sequence"/>
</dbReference>
<protein>
    <submittedName>
        <fullName evidence="1">Uncharacterized protein</fullName>
    </submittedName>
</protein>